<dbReference type="GeneID" id="81352989"/>
<organism evidence="1 2">
    <name type="scientific">Penicillium argentinense</name>
    <dbReference type="NCBI Taxonomy" id="1131581"/>
    <lineage>
        <taxon>Eukaryota</taxon>
        <taxon>Fungi</taxon>
        <taxon>Dikarya</taxon>
        <taxon>Ascomycota</taxon>
        <taxon>Pezizomycotina</taxon>
        <taxon>Eurotiomycetes</taxon>
        <taxon>Eurotiomycetidae</taxon>
        <taxon>Eurotiales</taxon>
        <taxon>Aspergillaceae</taxon>
        <taxon>Penicillium</taxon>
    </lineage>
</organism>
<comment type="caution">
    <text evidence="1">The sequence shown here is derived from an EMBL/GenBank/DDBJ whole genome shotgun (WGS) entry which is preliminary data.</text>
</comment>
<gene>
    <name evidence="1" type="ORF">N7532_001516</name>
</gene>
<dbReference type="AlphaFoldDB" id="A0A9W9G2M4"/>
<sequence>MMEMPLRELNNALLLEPQESDLLFKFWNEVVGVDTIFAGPHQMAAWAHETLLFSSHSSYWASQRTDIPKRRSLEMDTSIQRHNNARIAPGIVIVMILVHEAPITAPLRLTFDSSNVSFKL</sequence>
<name>A0A9W9G2M4_9EURO</name>
<evidence type="ECO:0000313" key="1">
    <source>
        <dbReference type="EMBL" id="KAJ5110981.1"/>
    </source>
</evidence>
<dbReference type="EMBL" id="JAPQKI010000002">
    <property type="protein sequence ID" value="KAJ5110981.1"/>
    <property type="molecule type" value="Genomic_DNA"/>
</dbReference>
<proteinExistence type="predicted"/>
<keyword evidence="2" id="KW-1185">Reference proteome</keyword>
<accession>A0A9W9G2M4</accession>
<dbReference type="Proteomes" id="UP001149074">
    <property type="component" value="Unassembled WGS sequence"/>
</dbReference>
<reference evidence="1" key="1">
    <citation type="submission" date="2022-11" db="EMBL/GenBank/DDBJ databases">
        <authorList>
            <person name="Petersen C."/>
        </authorList>
    </citation>
    <scope>NUCLEOTIDE SEQUENCE</scope>
    <source>
        <strain evidence="1">IBT 30761</strain>
    </source>
</reference>
<protein>
    <submittedName>
        <fullName evidence="1">Uncharacterized protein</fullName>
    </submittedName>
</protein>
<reference evidence="1" key="2">
    <citation type="journal article" date="2023" name="IMA Fungus">
        <title>Comparative genomic study of the Penicillium genus elucidates a diverse pangenome and 15 lateral gene transfer events.</title>
        <authorList>
            <person name="Petersen C."/>
            <person name="Sorensen T."/>
            <person name="Nielsen M.R."/>
            <person name="Sondergaard T.E."/>
            <person name="Sorensen J.L."/>
            <person name="Fitzpatrick D.A."/>
            <person name="Frisvad J.C."/>
            <person name="Nielsen K.L."/>
        </authorList>
    </citation>
    <scope>NUCLEOTIDE SEQUENCE</scope>
    <source>
        <strain evidence="1">IBT 30761</strain>
    </source>
</reference>
<evidence type="ECO:0000313" key="2">
    <source>
        <dbReference type="Proteomes" id="UP001149074"/>
    </source>
</evidence>
<dbReference type="RefSeq" id="XP_056479051.1">
    <property type="nucleotide sequence ID" value="XM_056614010.1"/>
</dbReference>